<dbReference type="PROSITE" id="PS50994">
    <property type="entry name" value="INTEGRASE"/>
    <property type="match status" value="1"/>
</dbReference>
<evidence type="ECO:0000256" key="6">
    <source>
        <dbReference type="ARBA" id="ARBA00022722"/>
    </source>
</evidence>
<dbReference type="GO" id="GO:0003723">
    <property type="term" value="F:RNA binding"/>
    <property type="evidence" value="ECO:0007669"/>
    <property type="project" value="UniProtKB-KW"/>
</dbReference>
<dbReference type="GO" id="GO:0032196">
    <property type="term" value="P:transposition"/>
    <property type="evidence" value="ECO:0007669"/>
    <property type="project" value="UniProtKB-KW"/>
</dbReference>
<dbReference type="Gene3D" id="3.30.420.10">
    <property type="entry name" value="Ribonuclease H-like superfamily/Ribonuclease H"/>
    <property type="match status" value="1"/>
</dbReference>
<evidence type="ECO:0000256" key="2">
    <source>
        <dbReference type="ARBA" id="ARBA00022578"/>
    </source>
</evidence>
<comment type="function">
    <text evidence="1">The aspartyl protease (PR) mediates the proteolytic cleavages of the Gag and Gag-Pol polyproteins after assembly of the VLP.</text>
</comment>
<evidence type="ECO:0000256" key="1">
    <source>
        <dbReference type="ARBA" id="ARBA00002180"/>
    </source>
</evidence>
<evidence type="ECO:0000256" key="13">
    <source>
        <dbReference type="ARBA" id="ARBA00022884"/>
    </source>
</evidence>
<dbReference type="GO" id="GO:0005524">
    <property type="term" value="F:ATP binding"/>
    <property type="evidence" value="ECO:0007669"/>
    <property type="project" value="UniProtKB-KW"/>
</dbReference>
<evidence type="ECO:0000256" key="9">
    <source>
        <dbReference type="ARBA" id="ARBA00022759"/>
    </source>
</evidence>
<dbReference type="PANTHER" id="PTHR42648:SF11">
    <property type="entry name" value="TRANSPOSON TY4-P GAG-POL POLYPROTEIN"/>
    <property type="match status" value="1"/>
</dbReference>
<evidence type="ECO:0000256" key="15">
    <source>
        <dbReference type="ARBA" id="ARBA00022918"/>
    </source>
</evidence>
<dbReference type="InterPro" id="IPR036397">
    <property type="entry name" value="RNaseH_sf"/>
</dbReference>
<protein>
    <recommendedName>
        <fullName evidence="21">Integrase catalytic domain-containing protein</fullName>
    </recommendedName>
</protein>
<dbReference type="Pfam" id="PF00665">
    <property type="entry name" value="rve"/>
    <property type="match status" value="1"/>
</dbReference>
<evidence type="ECO:0000256" key="17">
    <source>
        <dbReference type="ARBA" id="ARBA00023113"/>
    </source>
</evidence>
<evidence type="ECO:0000256" key="19">
    <source>
        <dbReference type="ARBA" id="ARBA00048173"/>
    </source>
</evidence>
<dbReference type="Proteomes" id="UP000765509">
    <property type="component" value="Unassembled WGS sequence"/>
</dbReference>
<dbReference type="AlphaFoldDB" id="A0A9Q3GBF2"/>
<dbReference type="SUPFAM" id="SSF53098">
    <property type="entry name" value="Ribonuclease H-like"/>
    <property type="match status" value="1"/>
</dbReference>
<evidence type="ECO:0000256" key="10">
    <source>
        <dbReference type="ARBA" id="ARBA00022801"/>
    </source>
</evidence>
<dbReference type="InterPro" id="IPR001584">
    <property type="entry name" value="Integrase_cat-core"/>
</dbReference>
<dbReference type="InterPro" id="IPR054722">
    <property type="entry name" value="PolX-like_BBD"/>
</dbReference>
<evidence type="ECO:0000256" key="5">
    <source>
        <dbReference type="ARBA" id="ARBA00022695"/>
    </source>
</evidence>
<reference evidence="22" key="1">
    <citation type="submission" date="2021-03" db="EMBL/GenBank/DDBJ databases">
        <title>Draft genome sequence of rust myrtle Austropuccinia psidii MF-1, a brazilian biotype.</title>
        <authorList>
            <person name="Quecine M.C."/>
            <person name="Pachon D.M.R."/>
            <person name="Bonatelli M.L."/>
            <person name="Correr F.H."/>
            <person name="Franceschini L.M."/>
            <person name="Leite T.F."/>
            <person name="Margarido G.R.A."/>
            <person name="Almeida C.A."/>
            <person name="Ferrarezi J.A."/>
            <person name="Labate C.A."/>
        </authorList>
    </citation>
    <scope>NUCLEOTIDE SEQUENCE</scope>
    <source>
        <strain evidence="22">MF-1</strain>
    </source>
</reference>
<evidence type="ECO:0000256" key="3">
    <source>
        <dbReference type="ARBA" id="ARBA00022612"/>
    </source>
</evidence>
<keyword evidence="11" id="KW-0067">ATP-binding</keyword>
<keyword evidence="16" id="KW-0239">DNA-directed DNA polymerase</keyword>
<dbReference type="InterPro" id="IPR012337">
    <property type="entry name" value="RNaseH-like_sf"/>
</dbReference>
<dbReference type="GO" id="GO:0006508">
    <property type="term" value="P:proteolysis"/>
    <property type="evidence" value="ECO:0007669"/>
    <property type="project" value="UniProtKB-KW"/>
</dbReference>
<comment type="catalytic activity">
    <reaction evidence="20">
        <text>DNA(n) + a 2'-deoxyribonucleoside 5'-triphosphate = DNA(n+1) + diphosphate</text>
        <dbReference type="Rhea" id="RHEA:22508"/>
        <dbReference type="Rhea" id="RHEA-COMP:17339"/>
        <dbReference type="Rhea" id="RHEA-COMP:17340"/>
        <dbReference type="ChEBI" id="CHEBI:33019"/>
        <dbReference type="ChEBI" id="CHEBI:61560"/>
        <dbReference type="ChEBI" id="CHEBI:173112"/>
        <dbReference type="EC" id="2.7.7.7"/>
    </reaction>
</comment>
<evidence type="ECO:0000313" key="23">
    <source>
        <dbReference type="Proteomes" id="UP000765509"/>
    </source>
</evidence>
<dbReference type="GO" id="GO:0015074">
    <property type="term" value="P:DNA integration"/>
    <property type="evidence" value="ECO:0007669"/>
    <property type="project" value="UniProtKB-KW"/>
</dbReference>
<keyword evidence="9" id="KW-0255">Endonuclease</keyword>
<keyword evidence="17" id="KW-0917">Virion maturation</keyword>
<keyword evidence="23" id="KW-1185">Reference proteome</keyword>
<dbReference type="GO" id="GO:0006310">
    <property type="term" value="P:DNA recombination"/>
    <property type="evidence" value="ECO:0007669"/>
    <property type="project" value="UniProtKB-KW"/>
</dbReference>
<dbReference type="GO" id="GO:0003964">
    <property type="term" value="F:RNA-directed DNA polymerase activity"/>
    <property type="evidence" value="ECO:0007669"/>
    <property type="project" value="UniProtKB-KW"/>
</dbReference>
<keyword evidence="12" id="KW-0460">Magnesium</keyword>
<comment type="catalytic activity">
    <reaction evidence="19">
        <text>DNA(n) + a 2'-deoxyribonucleoside 5'-triphosphate = DNA(n+1) + diphosphate</text>
        <dbReference type="Rhea" id="RHEA:22508"/>
        <dbReference type="Rhea" id="RHEA-COMP:17339"/>
        <dbReference type="Rhea" id="RHEA-COMP:17340"/>
        <dbReference type="ChEBI" id="CHEBI:33019"/>
        <dbReference type="ChEBI" id="CHEBI:61560"/>
        <dbReference type="ChEBI" id="CHEBI:173112"/>
        <dbReference type="EC" id="2.7.7.49"/>
    </reaction>
</comment>
<evidence type="ECO:0000256" key="14">
    <source>
        <dbReference type="ARBA" id="ARBA00022908"/>
    </source>
</evidence>
<comment type="caution">
    <text evidence="22">The sequence shown here is derived from an EMBL/GenBank/DDBJ whole genome shotgun (WGS) entry which is preliminary data.</text>
</comment>
<dbReference type="Pfam" id="PF22936">
    <property type="entry name" value="Pol_BBD"/>
    <property type="match status" value="1"/>
</dbReference>
<evidence type="ECO:0000256" key="7">
    <source>
        <dbReference type="ARBA" id="ARBA00022723"/>
    </source>
</evidence>
<gene>
    <name evidence="22" type="ORF">O181_001108</name>
</gene>
<dbReference type="OrthoDB" id="3344688at2759"/>
<dbReference type="PANTHER" id="PTHR42648">
    <property type="entry name" value="TRANSPOSASE, PUTATIVE-RELATED"/>
    <property type="match status" value="1"/>
</dbReference>
<dbReference type="EMBL" id="AVOT02000151">
    <property type="protein sequence ID" value="MBW0461393.1"/>
    <property type="molecule type" value="Genomic_DNA"/>
</dbReference>
<dbReference type="GO" id="GO:0008233">
    <property type="term" value="F:peptidase activity"/>
    <property type="evidence" value="ECO:0007669"/>
    <property type="project" value="UniProtKB-KW"/>
</dbReference>
<evidence type="ECO:0000256" key="18">
    <source>
        <dbReference type="ARBA" id="ARBA00023172"/>
    </source>
</evidence>
<evidence type="ECO:0000256" key="11">
    <source>
        <dbReference type="ARBA" id="ARBA00022840"/>
    </source>
</evidence>
<keyword evidence="7" id="KW-0479">Metal-binding</keyword>
<keyword evidence="4" id="KW-0645">Protease</keyword>
<dbReference type="GO" id="GO:0046872">
    <property type="term" value="F:metal ion binding"/>
    <property type="evidence" value="ECO:0007669"/>
    <property type="project" value="UniProtKB-KW"/>
</dbReference>
<keyword evidence="2" id="KW-0815">Transposition</keyword>
<evidence type="ECO:0000256" key="12">
    <source>
        <dbReference type="ARBA" id="ARBA00022842"/>
    </source>
</evidence>
<keyword evidence="16" id="KW-0808">Transferase</keyword>
<accession>A0A9Q3GBF2</accession>
<dbReference type="InterPro" id="IPR039537">
    <property type="entry name" value="Retrotran_Ty1/copia-like"/>
</dbReference>
<keyword evidence="8" id="KW-0547">Nucleotide-binding</keyword>
<evidence type="ECO:0000256" key="8">
    <source>
        <dbReference type="ARBA" id="ARBA00022741"/>
    </source>
</evidence>
<keyword evidence="5" id="KW-0548">Nucleotidyltransferase</keyword>
<evidence type="ECO:0000256" key="16">
    <source>
        <dbReference type="ARBA" id="ARBA00022932"/>
    </source>
</evidence>
<dbReference type="GO" id="GO:0004519">
    <property type="term" value="F:endonuclease activity"/>
    <property type="evidence" value="ECO:0007669"/>
    <property type="project" value="UniProtKB-KW"/>
</dbReference>
<keyword evidence="13" id="KW-0694">RNA-binding</keyword>
<evidence type="ECO:0000256" key="4">
    <source>
        <dbReference type="ARBA" id="ARBA00022670"/>
    </source>
</evidence>
<keyword evidence="6" id="KW-0540">Nuclease</keyword>
<evidence type="ECO:0000259" key="21">
    <source>
        <dbReference type="PROSITE" id="PS50994"/>
    </source>
</evidence>
<keyword evidence="10" id="KW-0378">Hydrolase</keyword>
<organism evidence="22 23">
    <name type="scientific">Austropuccinia psidii MF-1</name>
    <dbReference type="NCBI Taxonomy" id="1389203"/>
    <lineage>
        <taxon>Eukaryota</taxon>
        <taxon>Fungi</taxon>
        <taxon>Dikarya</taxon>
        <taxon>Basidiomycota</taxon>
        <taxon>Pucciniomycotina</taxon>
        <taxon>Pucciniomycetes</taxon>
        <taxon>Pucciniales</taxon>
        <taxon>Sphaerophragmiaceae</taxon>
        <taxon>Austropuccinia</taxon>
    </lineage>
</organism>
<proteinExistence type="predicted"/>
<keyword evidence="14" id="KW-0229">DNA integration</keyword>
<evidence type="ECO:0000256" key="20">
    <source>
        <dbReference type="ARBA" id="ARBA00049244"/>
    </source>
</evidence>
<dbReference type="GO" id="GO:0003887">
    <property type="term" value="F:DNA-directed DNA polymerase activity"/>
    <property type="evidence" value="ECO:0007669"/>
    <property type="project" value="UniProtKB-KW"/>
</dbReference>
<sequence length="365" mass="40953">MDVEEEDPFIASVQEASGAEMLVLLDSGATHHIANSIHLFSDYRKVDMSLSVASAKHHLVIGKGTINLGCQSGKLQLTEVLHCPAIPGIVISLGKFMKNDGNVFLEEGIFKLKQHHCVFDSRLKGNQWYLPLNDVISCNGISEFKKNVLQLLHRWLAHISLWTVRCMQHLNCVKGLPPKSITCDVNLCRPCSLAKSRHSALEMPSRLLVNNLGDVVVADLKGPFPISFDKKSYALIIQDHHSSLATLYPLQQKSKAPQAIIEWINKLDNLTNFKVKRLRTDNGGEFTSKIFAEALKAKGILHKMTIPNEHHQAGKIKRTNRTIAKAARSMLIDLALHVEIWPYAFRHAIWVFNRVLHAGNMKTPY</sequence>
<keyword evidence="15" id="KW-0695">RNA-directed DNA polymerase</keyword>
<feature type="domain" description="Integrase catalytic" evidence="21">
    <location>
        <begin position="200"/>
        <end position="365"/>
    </location>
</feature>
<keyword evidence="18" id="KW-0233">DNA recombination</keyword>
<dbReference type="GO" id="GO:0005634">
    <property type="term" value="C:nucleus"/>
    <property type="evidence" value="ECO:0007669"/>
    <property type="project" value="UniProtKB-ARBA"/>
</dbReference>
<keyword evidence="3" id="KW-1188">Viral release from host cell</keyword>
<name>A0A9Q3GBF2_9BASI</name>
<evidence type="ECO:0000313" key="22">
    <source>
        <dbReference type="EMBL" id="MBW0461393.1"/>
    </source>
</evidence>